<dbReference type="AlphaFoldDB" id="A0A2P2M1K7"/>
<proteinExistence type="predicted"/>
<evidence type="ECO:0000313" key="1">
    <source>
        <dbReference type="EMBL" id="MBX24102.1"/>
    </source>
</evidence>
<protein>
    <submittedName>
        <fullName evidence="1">Uncharacterized protein</fullName>
    </submittedName>
</protein>
<sequence>MWEIYIHKLQTSFFKRFSQVLVLLKVASSSEKRSHLMVL</sequence>
<organism evidence="1">
    <name type="scientific">Rhizophora mucronata</name>
    <name type="common">Asiatic mangrove</name>
    <dbReference type="NCBI Taxonomy" id="61149"/>
    <lineage>
        <taxon>Eukaryota</taxon>
        <taxon>Viridiplantae</taxon>
        <taxon>Streptophyta</taxon>
        <taxon>Embryophyta</taxon>
        <taxon>Tracheophyta</taxon>
        <taxon>Spermatophyta</taxon>
        <taxon>Magnoliopsida</taxon>
        <taxon>eudicotyledons</taxon>
        <taxon>Gunneridae</taxon>
        <taxon>Pentapetalae</taxon>
        <taxon>rosids</taxon>
        <taxon>fabids</taxon>
        <taxon>Malpighiales</taxon>
        <taxon>Rhizophoraceae</taxon>
        <taxon>Rhizophora</taxon>
    </lineage>
</organism>
<reference evidence="1" key="1">
    <citation type="submission" date="2018-02" db="EMBL/GenBank/DDBJ databases">
        <title>Rhizophora mucronata_Transcriptome.</title>
        <authorList>
            <person name="Meera S.P."/>
            <person name="Sreeshan A."/>
            <person name="Augustine A."/>
        </authorList>
    </citation>
    <scope>NUCLEOTIDE SEQUENCE</scope>
    <source>
        <tissue evidence="1">Leaf</tissue>
    </source>
</reference>
<accession>A0A2P2M1K7</accession>
<dbReference type="EMBL" id="GGEC01043618">
    <property type="protein sequence ID" value="MBX24102.1"/>
    <property type="molecule type" value="Transcribed_RNA"/>
</dbReference>
<name>A0A2P2M1K7_RHIMU</name>